<dbReference type="EMBL" id="LLXZ01000032">
    <property type="protein sequence ID" value="KRR12701.1"/>
    <property type="molecule type" value="Genomic_DNA"/>
</dbReference>
<evidence type="ECO:0000313" key="3">
    <source>
        <dbReference type="Proteomes" id="UP000050863"/>
    </source>
</evidence>
<name>A0A0R3M541_9BRAD</name>
<organism evidence="2 3">
    <name type="scientific">Bradyrhizobium jicamae</name>
    <dbReference type="NCBI Taxonomy" id="280332"/>
    <lineage>
        <taxon>Bacteria</taxon>
        <taxon>Pseudomonadati</taxon>
        <taxon>Pseudomonadota</taxon>
        <taxon>Alphaproteobacteria</taxon>
        <taxon>Hyphomicrobiales</taxon>
        <taxon>Nitrobacteraceae</taxon>
        <taxon>Bradyrhizobium</taxon>
    </lineage>
</organism>
<sequence length="74" mass="8682">MQSLLTYLGIIILYILACVLFYFLRTMRVPSRGGWIYRDDDPRMYWALVSLFCVQIGVLVIGLIFYNWAKLKLG</sequence>
<feature type="transmembrane region" description="Helical" evidence="1">
    <location>
        <begin position="6"/>
        <end position="24"/>
    </location>
</feature>
<gene>
    <name evidence="2" type="ORF">CQ12_41105</name>
</gene>
<feature type="transmembrane region" description="Helical" evidence="1">
    <location>
        <begin position="45"/>
        <end position="69"/>
    </location>
</feature>
<dbReference type="AlphaFoldDB" id="A0A0R3M541"/>
<accession>A0A0R3M541</accession>
<protein>
    <submittedName>
        <fullName evidence="2">Uncharacterized protein</fullName>
    </submittedName>
</protein>
<evidence type="ECO:0000313" key="2">
    <source>
        <dbReference type="EMBL" id="KRR12701.1"/>
    </source>
</evidence>
<evidence type="ECO:0000256" key="1">
    <source>
        <dbReference type="SAM" id="Phobius"/>
    </source>
</evidence>
<dbReference type="Proteomes" id="UP000050863">
    <property type="component" value="Unassembled WGS sequence"/>
</dbReference>
<keyword evidence="1" id="KW-0812">Transmembrane</keyword>
<reference evidence="2 3" key="1">
    <citation type="submission" date="2014-03" db="EMBL/GenBank/DDBJ databases">
        <title>Bradyrhizobium valentinum sp. nov., isolated from effective nodules of Lupinus mariae-josephae, a lupine endemic of basic-lime soils in Eastern Spain.</title>
        <authorList>
            <person name="Duran D."/>
            <person name="Rey L."/>
            <person name="Navarro A."/>
            <person name="Busquets A."/>
            <person name="Imperial J."/>
            <person name="Ruiz-Argueso T."/>
        </authorList>
    </citation>
    <scope>NUCLEOTIDE SEQUENCE [LARGE SCALE GENOMIC DNA]</scope>
    <source>
        <strain evidence="2 3">PAC68</strain>
    </source>
</reference>
<proteinExistence type="predicted"/>
<comment type="caution">
    <text evidence="2">The sequence shown here is derived from an EMBL/GenBank/DDBJ whole genome shotgun (WGS) entry which is preliminary data.</text>
</comment>
<keyword evidence="1" id="KW-0472">Membrane</keyword>
<keyword evidence="1" id="KW-1133">Transmembrane helix</keyword>
<keyword evidence="3" id="KW-1185">Reference proteome</keyword>